<reference evidence="2 3" key="1">
    <citation type="submission" date="2017-04" db="EMBL/GenBank/DDBJ databases">
        <authorList>
            <person name="Afonso C.L."/>
            <person name="Miller P.J."/>
            <person name="Scott M.A."/>
            <person name="Spackman E."/>
            <person name="Goraichik I."/>
            <person name="Dimitrov K.M."/>
            <person name="Suarez D.L."/>
            <person name="Swayne D.E."/>
        </authorList>
    </citation>
    <scope>NUCLEOTIDE SEQUENCE [LARGE SCALE GENOMIC DNA]</scope>
    <source>
        <strain evidence="2 3">DSM 11622</strain>
    </source>
</reference>
<organism evidence="2 3">
    <name type="scientific">Hymenobacter roseosalivarius DSM 11622</name>
    <dbReference type="NCBI Taxonomy" id="645990"/>
    <lineage>
        <taxon>Bacteria</taxon>
        <taxon>Pseudomonadati</taxon>
        <taxon>Bacteroidota</taxon>
        <taxon>Cytophagia</taxon>
        <taxon>Cytophagales</taxon>
        <taxon>Hymenobacteraceae</taxon>
        <taxon>Hymenobacter</taxon>
    </lineage>
</organism>
<dbReference type="Pfam" id="PF13579">
    <property type="entry name" value="Glyco_trans_4_4"/>
    <property type="match status" value="1"/>
</dbReference>
<feature type="domain" description="Glycosyltransferase subfamily 4-like N-terminal" evidence="1">
    <location>
        <begin position="52"/>
        <end position="221"/>
    </location>
</feature>
<dbReference type="AlphaFoldDB" id="A0A1W1VS25"/>
<proteinExistence type="predicted"/>
<dbReference type="STRING" id="645990.SAMN00120144_0448"/>
<dbReference type="GO" id="GO:0016757">
    <property type="term" value="F:glycosyltransferase activity"/>
    <property type="evidence" value="ECO:0007669"/>
    <property type="project" value="TreeGrafter"/>
</dbReference>
<dbReference type="PANTHER" id="PTHR45947:SF3">
    <property type="entry name" value="SULFOQUINOVOSYL TRANSFERASE SQD2"/>
    <property type="match status" value="1"/>
</dbReference>
<name>A0A1W1VS25_9BACT</name>
<dbReference type="InterPro" id="IPR028098">
    <property type="entry name" value="Glyco_trans_4-like_N"/>
</dbReference>
<evidence type="ECO:0000313" key="3">
    <source>
        <dbReference type="Proteomes" id="UP000192266"/>
    </source>
</evidence>
<dbReference type="EMBL" id="FWWW01000070">
    <property type="protein sequence ID" value="SMB95694.1"/>
    <property type="molecule type" value="Genomic_DNA"/>
</dbReference>
<keyword evidence="3" id="KW-1185">Reference proteome</keyword>
<dbReference type="Gene3D" id="3.40.50.2000">
    <property type="entry name" value="Glycogen Phosphorylase B"/>
    <property type="match status" value="2"/>
</dbReference>
<sequence>MNKKEAPKGLLFYGVAGRQIVLSLDTMKPRVLMLPKWYPNRYDDQDGDFVARHVAAIAPHADVAVVFATVASGPLSAWTECEEDVDGAVPVLRYYYRARPSGLLIVDKVLKLLLYYWCLGQGYKQVVQRWGAKPDLVHVHVLLRTGLAALWWRWRYGLPYLITEHWTLYLPFRSHTIGWLRRQLTRVVVGHAAALHTVSKALRGAMWNLGFRNDTSVVIANVVDTNLFYPPDAPRVPQTLLHVAAFHENVKNLTGILRVVSGLRSTWPDLRLRLAGYGPDEVRVRHLAQDLGLIADGTVTFLGKLPHAAVAAEMQHATALVSFSRAETFGCVLLEARACACPVVATHTGGVAELFEPVSRFGLLVAPDDEVALAAALTAVLTGSASFEPAQLSSDAELRCSPARVGSQFAALYTNILRPAGGQNSVQPSPHSVLVSC</sequence>
<dbReference type="Pfam" id="PF13692">
    <property type="entry name" value="Glyco_trans_1_4"/>
    <property type="match status" value="1"/>
</dbReference>
<keyword evidence="2" id="KW-0808">Transferase</keyword>
<dbReference type="SUPFAM" id="SSF53756">
    <property type="entry name" value="UDP-Glycosyltransferase/glycogen phosphorylase"/>
    <property type="match status" value="1"/>
</dbReference>
<accession>A0A1W1VS25</accession>
<dbReference type="PANTHER" id="PTHR45947">
    <property type="entry name" value="SULFOQUINOVOSYL TRANSFERASE SQD2"/>
    <property type="match status" value="1"/>
</dbReference>
<evidence type="ECO:0000313" key="2">
    <source>
        <dbReference type="EMBL" id="SMB95694.1"/>
    </source>
</evidence>
<dbReference type="InterPro" id="IPR050194">
    <property type="entry name" value="Glycosyltransferase_grp1"/>
</dbReference>
<gene>
    <name evidence="2" type="ORF">SAMN00120144_0448</name>
</gene>
<protein>
    <submittedName>
        <fullName evidence="2">Glycosyl transferase group 1</fullName>
    </submittedName>
</protein>
<dbReference type="Proteomes" id="UP000192266">
    <property type="component" value="Unassembled WGS sequence"/>
</dbReference>
<evidence type="ECO:0000259" key="1">
    <source>
        <dbReference type="Pfam" id="PF13579"/>
    </source>
</evidence>